<dbReference type="EMBL" id="HBUF01084847">
    <property type="protein sequence ID" value="CAG6634054.1"/>
    <property type="molecule type" value="Transcribed_RNA"/>
</dbReference>
<reference evidence="3" key="1">
    <citation type="submission" date="2021-05" db="EMBL/GenBank/DDBJ databases">
        <authorList>
            <person name="Alioto T."/>
            <person name="Alioto T."/>
            <person name="Gomez Garrido J."/>
        </authorList>
    </citation>
    <scope>NUCLEOTIDE SEQUENCE</scope>
</reference>
<feature type="region of interest" description="Disordered" evidence="2">
    <location>
        <begin position="161"/>
        <end position="210"/>
    </location>
</feature>
<feature type="region of interest" description="Disordered" evidence="2">
    <location>
        <begin position="1333"/>
        <end position="1362"/>
    </location>
</feature>
<feature type="coiled-coil region" evidence="1">
    <location>
        <begin position="258"/>
        <end position="289"/>
    </location>
</feature>
<feature type="region of interest" description="Disordered" evidence="2">
    <location>
        <begin position="293"/>
        <end position="313"/>
    </location>
</feature>
<evidence type="ECO:0000256" key="2">
    <source>
        <dbReference type="SAM" id="MobiDB-lite"/>
    </source>
</evidence>
<feature type="region of interest" description="Disordered" evidence="2">
    <location>
        <begin position="1880"/>
        <end position="1951"/>
    </location>
</feature>
<feature type="compositionally biased region" description="Polar residues" evidence="2">
    <location>
        <begin position="1897"/>
        <end position="1921"/>
    </location>
</feature>
<feature type="region of interest" description="Disordered" evidence="2">
    <location>
        <begin position="1740"/>
        <end position="1766"/>
    </location>
</feature>
<dbReference type="EMBL" id="HBUF01084849">
    <property type="protein sequence ID" value="CAG6634060.1"/>
    <property type="molecule type" value="Transcribed_RNA"/>
</dbReference>
<feature type="region of interest" description="Disordered" evidence="2">
    <location>
        <begin position="332"/>
        <end position="354"/>
    </location>
</feature>
<evidence type="ECO:0000313" key="3">
    <source>
        <dbReference type="EMBL" id="CAG6634057.1"/>
    </source>
</evidence>
<feature type="compositionally biased region" description="Low complexity" evidence="2">
    <location>
        <begin position="177"/>
        <end position="195"/>
    </location>
</feature>
<feature type="compositionally biased region" description="Basic and acidic residues" evidence="2">
    <location>
        <begin position="304"/>
        <end position="313"/>
    </location>
</feature>
<feature type="region of interest" description="Disordered" evidence="2">
    <location>
        <begin position="2118"/>
        <end position="2138"/>
    </location>
</feature>
<keyword evidence="1" id="KW-0175">Coiled coil</keyword>
<feature type="compositionally biased region" description="Basic and acidic residues" evidence="2">
    <location>
        <begin position="1967"/>
        <end position="1981"/>
    </location>
</feature>
<feature type="compositionally biased region" description="Basic and acidic residues" evidence="2">
    <location>
        <begin position="1997"/>
        <end position="2024"/>
    </location>
</feature>
<feature type="region of interest" description="Disordered" evidence="2">
    <location>
        <begin position="443"/>
        <end position="470"/>
    </location>
</feature>
<feature type="compositionally biased region" description="Basic residues" evidence="2">
    <location>
        <begin position="51"/>
        <end position="69"/>
    </location>
</feature>
<feature type="region of interest" description="Disordered" evidence="2">
    <location>
        <begin position="1"/>
        <end position="83"/>
    </location>
</feature>
<feature type="compositionally biased region" description="Polar residues" evidence="2">
    <location>
        <begin position="332"/>
        <end position="346"/>
    </location>
</feature>
<feature type="compositionally biased region" description="Polar residues" evidence="2">
    <location>
        <begin position="1749"/>
        <end position="1758"/>
    </location>
</feature>
<feature type="compositionally biased region" description="Acidic residues" evidence="2">
    <location>
        <begin position="720"/>
        <end position="737"/>
    </location>
</feature>
<feature type="compositionally biased region" description="Polar residues" evidence="2">
    <location>
        <begin position="163"/>
        <end position="176"/>
    </location>
</feature>
<feature type="compositionally biased region" description="Polar residues" evidence="2">
    <location>
        <begin position="196"/>
        <end position="210"/>
    </location>
</feature>
<protein>
    <submittedName>
        <fullName evidence="3">Uncharacterized protein</fullName>
    </submittedName>
</protein>
<organism evidence="3">
    <name type="scientific">Cacopsylla melanoneura</name>
    <dbReference type="NCBI Taxonomy" id="428564"/>
    <lineage>
        <taxon>Eukaryota</taxon>
        <taxon>Metazoa</taxon>
        <taxon>Ecdysozoa</taxon>
        <taxon>Arthropoda</taxon>
        <taxon>Hexapoda</taxon>
        <taxon>Insecta</taxon>
        <taxon>Pterygota</taxon>
        <taxon>Neoptera</taxon>
        <taxon>Paraneoptera</taxon>
        <taxon>Hemiptera</taxon>
        <taxon>Sternorrhyncha</taxon>
        <taxon>Psylloidea</taxon>
        <taxon>Psyllidae</taxon>
        <taxon>Psyllinae</taxon>
        <taxon>Cacopsylla</taxon>
    </lineage>
</organism>
<accession>A0A8D8QM61</accession>
<proteinExistence type="predicted"/>
<feature type="compositionally biased region" description="Basic and acidic residues" evidence="2">
    <location>
        <begin position="20"/>
        <end position="50"/>
    </location>
</feature>
<feature type="region of interest" description="Disordered" evidence="2">
    <location>
        <begin position="1967"/>
        <end position="2050"/>
    </location>
</feature>
<feature type="region of interest" description="Disordered" evidence="2">
    <location>
        <begin position="720"/>
        <end position="746"/>
    </location>
</feature>
<sequence>MQNKNEKNIINLRSGHLKRKLGDVENEDGCKDKDEDKYKGKDKEECETFSKKCKKSKKKKRKKSKKSSKKKDGQVDEKENGLRNQLGTEGFKATNCDDISTKINPIFLWIEQKDSKIISVLCEDYDKRNRIRLSKIFDGRWTAVPRTDRLVKAIEKTKHKISPDNSSCENLVTKTNKSISSTKDTSETDTVTSEENQQGSSESCTTDTPCTCQAGPCSCKSPVDDEDQSEEMFRPLSEAKQMKQKVFLEESQNLINIVNNLMELLDGIKENRMKEKEEARMKRKQALEEEIVAQLSSSSSKRRRCDENDDKALPLDDATEENVLKTCDNESENVNNKVTPLNTGENLENEPNPDQFDMESVMSEEFKENKYIQYNIINKDVNSHVNKINIKLSYAKTNRKIYDNNDSPKNIPRRNSSADVYDFENEDQYSNVSYRAKNDKFKHSERRVSSESISKHNLTEEKNNEEKSSEEKLSVLEKLAKEKPLTNSFEASFRKFIIENESPCSSTKSNAKNNMFELDIRLPHHNKQNVIDSKPNSFSNNENESHVQPNVNDSTVKSNLMIKNENNSNVKPSRTLNIKTVQEINNSTLVKHVENSNKINYIIKDNIEPINAVHHSLAFQNSLTDVSMQPIIPLVRCDMNVVEDQIAPINHNELQPTHTSDKPINSLDERCELPKETSQLDKKETTLISCHKNITHRGKTITLEEFEHEFVANYDEMITEDESSDDDDDDAAGDDDTSSYASGHGHNGPGFDINLWNTNQSFDHNLNVIDDQNQLQIMKDKRLFDLYNRHKVASPIPILTNFGPIVCQLPGSTQNDKSCNLELHKRNLRTESEPDNFFEGIPDMNKQQLLHGTFLPDEEFIDLEKIQPDKILSEDMHQEHLHSICHSPKDLWEVENNTLDIKSQEIELNMKSQGIELNVKSQEIEPEMINGEIHSVPCEKIKELETNEEDCEVNEPVKADINVNKKEVCHVHENKINESSQNEENKLTQVTMGDYLKNKDQEHSSPTKENKKTVNKMKTKDNKLDSIINKIIINKNKEEKEHQLSEIKSTDQTIMPEVKQEINDVSEEIIDQINKSPILTLETDGYEFVNNFEPPTKLNVDKKPYGIDSFVVKTNIEPRKSTGESKAAKLINNLSVSSMIGYGNTWSSWNHSEHSVESIANEILNEFCDSNHSDFNHCNRLKHGNDVSNKAVKAWLECSNTSSADPVNLKTAENAEKKSKENAVHGDVNNKLHNTLKLPKETMIYPIPENEMDSMFEEARNEGNKNTANKVDITMDNIETSGDVNNSVNDDNMTIDLSVKTNTDSKEVHENKSNVGIIKIRKSSELFMNSEQTEPLDLGNHNNEKSVDPQKEEKKREEKSKEEITIKSLLTKNINAMHKEDLVTKSEKSKLLELLTTDSDDILLNQINESMIHSLENASAIKVKVPRENVKMSEFHSEQVGKPANKSIEHSEPIEQLKAILSNPNIIVPDPLLVPRSRLPALVTSPAREIPKLMSNIIDYNKMNNELLVISLNNLHKLIQTTDKDDEKLIYNQQLNYLKEQFSKINKTPNTTDQNLLSYLDSNNNNKDLLNNMFMGYNELLNPFIQPNIEASNPPAHNNVDNIMNMLMYKQYNEMYSNKLAKQNQMKDVMQSKEKDAYLRELYTLIQNTYPQYTPKEVFNTMQVIQKDMMQVKDASRTKLNTNPSSNNTVRDMIASHQNKGSYNNYQQAQKDAKLYQQTMHKREAASHAYQHSQEYINAQKKKQAPFVSPNQYSTSQNQHHKKPNDKMSKLNEMFALSQQHKTAPHNVNPYEKYYQQQQQQMQQQQQQQMCNPLLAANLNQQPSYYQPDLSLLSQYGNMGMNHAAMSNEAEQLKKIQEEYIMFQQQLQMQQQNYLNYQQMHQQANERNKSQPRARVSPQNHPRASPQNQPRASPHMSNNHPLGSKHSKHSLESTVKQHQHQAPARNVMASALSSVSTEHAFYNATRNELKQNYDKPRERNSETALYGSGTGSATVGDNRHNNVAKHGDSESGKHESGLRKESTPRPETTPTGARPESAGESSTPKLKIKSNIIDTTSKPKLLKIADPEQVPPVPAALFHHPFPPGMNPMLLPGLEPHHSMEDVHPYLWHPLFGNQEKQYRQDSGGSKWQWTTPVSINK</sequence>
<feature type="compositionally biased region" description="Basic and acidic residues" evidence="2">
    <location>
        <begin position="1342"/>
        <end position="1362"/>
    </location>
</feature>
<dbReference type="EMBL" id="HBUF01084848">
    <property type="protein sequence ID" value="CAG6634057.1"/>
    <property type="molecule type" value="Transcribed_RNA"/>
</dbReference>
<feature type="compositionally biased region" description="Polar residues" evidence="2">
    <location>
        <begin position="2121"/>
        <end position="2138"/>
    </location>
</feature>
<name>A0A8D8QM61_9HEMI</name>
<feature type="compositionally biased region" description="Basic and acidic residues" evidence="2">
    <location>
        <begin position="70"/>
        <end position="81"/>
    </location>
</feature>
<evidence type="ECO:0000256" key="1">
    <source>
        <dbReference type="SAM" id="Coils"/>
    </source>
</evidence>